<dbReference type="CDD" id="cd04878">
    <property type="entry name" value="ACT_AHAS"/>
    <property type="match status" value="1"/>
</dbReference>
<dbReference type="Proteomes" id="UP000190641">
    <property type="component" value="Unassembled WGS sequence"/>
</dbReference>
<dbReference type="GO" id="GO:1990610">
    <property type="term" value="F:acetolactate synthase regulator activity"/>
    <property type="evidence" value="ECO:0007669"/>
    <property type="project" value="InterPro"/>
</dbReference>
<protein>
    <submittedName>
        <fullName evidence="1">Acetolactate synthase isozyme 1 small subunit</fullName>
    </submittedName>
</protein>
<dbReference type="InterPro" id="IPR004789">
    <property type="entry name" value="Acetalactate_synth_ssu"/>
</dbReference>
<dbReference type="GO" id="GO:0009099">
    <property type="term" value="P:L-valine biosynthetic process"/>
    <property type="evidence" value="ECO:0007669"/>
    <property type="project" value="TreeGrafter"/>
</dbReference>
<dbReference type="Gene3D" id="3.30.70.260">
    <property type="match status" value="1"/>
</dbReference>
<dbReference type="NCBIfam" id="NF005233">
    <property type="entry name" value="PRK06737.1"/>
    <property type="match status" value="1"/>
</dbReference>
<comment type="caution">
    <text evidence="1">The sequence shown here is derived from an EMBL/GenBank/DDBJ whole genome shotgun (WGS) entry which is preliminary data.</text>
</comment>
<proteinExistence type="predicted"/>
<dbReference type="AlphaFoldDB" id="A0A9X6GHH0"/>
<dbReference type="PANTHER" id="PTHR30239:SF0">
    <property type="entry name" value="ACETOLACTATE SYNTHASE SMALL SUBUNIT 1, CHLOROPLASTIC"/>
    <property type="match status" value="1"/>
</dbReference>
<gene>
    <name evidence="1" type="ORF">BLX06_01150</name>
</gene>
<dbReference type="InterPro" id="IPR045865">
    <property type="entry name" value="ACT-like_dom_sf"/>
</dbReference>
<reference evidence="1 2" key="1">
    <citation type="submission" date="2017-01" db="EMBL/GenBank/DDBJ databases">
        <title>Bacillus cereus isolates.</title>
        <authorList>
            <person name="Beno S.M."/>
        </authorList>
    </citation>
    <scope>NUCLEOTIDE SEQUENCE [LARGE SCALE GENOMIC DNA]</scope>
    <source>
        <strain evidence="1 2">FSL K6-1030</strain>
    </source>
</reference>
<organism evidence="1 2">
    <name type="scientific">Bacillus cereus</name>
    <dbReference type="NCBI Taxonomy" id="1396"/>
    <lineage>
        <taxon>Bacteria</taxon>
        <taxon>Bacillati</taxon>
        <taxon>Bacillota</taxon>
        <taxon>Bacilli</taxon>
        <taxon>Bacillales</taxon>
        <taxon>Bacillaceae</taxon>
        <taxon>Bacillus</taxon>
        <taxon>Bacillus cereus group</taxon>
    </lineage>
</organism>
<dbReference type="GO" id="GO:0009097">
    <property type="term" value="P:isoleucine biosynthetic process"/>
    <property type="evidence" value="ECO:0007669"/>
    <property type="project" value="TreeGrafter"/>
</dbReference>
<dbReference type="GO" id="GO:0003984">
    <property type="term" value="F:acetolactate synthase activity"/>
    <property type="evidence" value="ECO:0007669"/>
    <property type="project" value="TreeGrafter"/>
</dbReference>
<dbReference type="PANTHER" id="PTHR30239">
    <property type="entry name" value="ACETOLACTATE SYNTHASE SMALL SUBUNIT"/>
    <property type="match status" value="1"/>
</dbReference>
<dbReference type="GO" id="GO:0005829">
    <property type="term" value="C:cytosol"/>
    <property type="evidence" value="ECO:0007669"/>
    <property type="project" value="TreeGrafter"/>
</dbReference>
<dbReference type="EMBL" id="MUAU01000002">
    <property type="protein sequence ID" value="OOR76785.1"/>
    <property type="molecule type" value="Genomic_DNA"/>
</dbReference>
<dbReference type="SUPFAM" id="SSF55021">
    <property type="entry name" value="ACT-like"/>
    <property type="match status" value="1"/>
</dbReference>
<evidence type="ECO:0000313" key="2">
    <source>
        <dbReference type="Proteomes" id="UP000190641"/>
    </source>
</evidence>
<accession>A0A9X6GHH0</accession>
<name>A0A9X6GHH0_BACCE</name>
<dbReference type="Pfam" id="PF13710">
    <property type="entry name" value="ACT_5"/>
    <property type="match status" value="1"/>
</dbReference>
<sequence length="79" mass="8906">MGRMSHTFSLVIHNESSVLLRISGIFVRRGYYISSLHLKERDTSGVSEMKLTAVCTENEATLLVSQLKKLIDVLQVNKL</sequence>
<evidence type="ECO:0000313" key="1">
    <source>
        <dbReference type="EMBL" id="OOR76785.1"/>
    </source>
</evidence>
<dbReference type="InterPro" id="IPR039557">
    <property type="entry name" value="AHAS_ACT"/>
</dbReference>